<evidence type="ECO:0000313" key="5">
    <source>
        <dbReference type="Proteomes" id="UP000237000"/>
    </source>
</evidence>
<dbReference type="NCBIfam" id="TIGR00756">
    <property type="entry name" value="PPR"/>
    <property type="match status" value="1"/>
</dbReference>
<name>A0A2P5EA42_TREOI</name>
<organism evidence="4 5">
    <name type="scientific">Trema orientale</name>
    <name type="common">Charcoal tree</name>
    <name type="synonym">Celtis orientalis</name>
    <dbReference type="NCBI Taxonomy" id="63057"/>
    <lineage>
        <taxon>Eukaryota</taxon>
        <taxon>Viridiplantae</taxon>
        <taxon>Streptophyta</taxon>
        <taxon>Embryophyta</taxon>
        <taxon>Tracheophyta</taxon>
        <taxon>Spermatophyta</taxon>
        <taxon>Magnoliopsida</taxon>
        <taxon>eudicotyledons</taxon>
        <taxon>Gunneridae</taxon>
        <taxon>Pentapetalae</taxon>
        <taxon>rosids</taxon>
        <taxon>fabids</taxon>
        <taxon>Rosales</taxon>
        <taxon>Cannabaceae</taxon>
        <taxon>Trema</taxon>
    </lineage>
</organism>
<keyword evidence="2" id="KW-0677">Repeat</keyword>
<dbReference type="PANTHER" id="PTHR45717:SF28">
    <property type="entry name" value="PENTACOTRIPEPTIDE-REPEAT REGION OF PRORP DOMAIN-CONTAINING PROTEIN"/>
    <property type="match status" value="1"/>
</dbReference>
<keyword evidence="5" id="KW-1185">Reference proteome</keyword>
<dbReference type="PROSITE" id="PS51375">
    <property type="entry name" value="PPR"/>
    <property type="match status" value="1"/>
</dbReference>
<reference evidence="5" key="1">
    <citation type="submission" date="2016-06" db="EMBL/GenBank/DDBJ databases">
        <title>Parallel loss of symbiosis genes in relatives of nitrogen-fixing non-legume Parasponia.</title>
        <authorList>
            <person name="Van Velzen R."/>
            <person name="Holmer R."/>
            <person name="Bu F."/>
            <person name="Rutten L."/>
            <person name="Van Zeijl A."/>
            <person name="Liu W."/>
            <person name="Santuari L."/>
            <person name="Cao Q."/>
            <person name="Sharma T."/>
            <person name="Shen D."/>
            <person name="Roswanjaya Y."/>
            <person name="Wardhani T."/>
            <person name="Kalhor M.S."/>
            <person name="Jansen J."/>
            <person name="Van den Hoogen J."/>
            <person name="Gungor B."/>
            <person name="Hartog M."/>
            <person name="Hontelez J."/>
            <person name="Verver J."/>
            <person name="Yang W.-C."/>
            <person name="Schijlen E."/>
            <person name="Repin R."/>
            <person name="Schilthuizen M."/>
            <person name="Schranz E."/>
            <person name="Heidstra R."/>
            <person name="Miyata K."/>
            <person name="Fedorova E."/>
            <person name="Kohlen W."/>
            <person name="Bisseling T."/>
            <person name="Smit S."/>
            <person name="Geurts R."/>
        </authorList>
    </citation>
    <scope>NUCLEOTIDE SEQUENCE [LARGE SCALE GENOMIC DNA]</scope>
    <source>
        <strain evidence="5">cv. RG33-2</strain>
    </source>
</reference>
<proteinExistence type="inferred from homology"/>
<evidence type="ECO:0000313" key="4">
    <source>
        <dbReference type="EMBL" id="PON82408.1"/>
    </source>
</evidence>
<evidence type="ECO:0000256" key="1">
    <source>
        <dbReference type="ARBA" id="ARBA00007626"/>
    </source>
</evidence>
<dbReference type="Gene3D" id="1.25.40.10">
    <property type="entry name" value="Tetratricopeptide repeat domain"/>
    <property type="match status" value="1"/>
</dbReference>
<dbReference type="InterPro" id="IPR011990">
    <property type="entry name" value="TPR-like_helical_dom_sf"/>
</dbReference>
<dbReference type="InParanoid" id="A0A2P5EA42"/>
<accession>A0A2P5EA42</accession>
<dbReference type="Pfam" id="PF13041">
    <property type="entry name" value="PPR_2"/>
    <property type="match status" value="1"/>
</dbReference>
<evidence type="ECO:0000256" key="3">
    <source>
        <dbReference type="PROSITE-ProRule" id="PRU00708"/>
    </source>
</evidence>
<gene>
    <name evidence="4" type="ORF">TorRG33x02_217760</name>
</gene>
<comment type="similarity">
    <text evidence="1">Belongs to the PPR family. P subfamily.</text>
</comment>
<dbReference type="GO" id="GO:0003729">
    <property type="term" value="F:mRNA binding"/>
    <property type="evidence" value="ECO:0007669"/>
    <property type="project" value="UniProtKB-ARBA"/>
</dbReference>
<sequence>MVQQMKDLGFTGAALPYNVLLNLYYKSGNHEKINSLVQEMDEKGICYDRFTYDIWLSACVVDSNMTGITDILTRIASDAILCNPVLGFSLMDLTFIKKKQGLHLIQKLSLIG</sequence>
<dbReference type="EMBL" id="JXTC01000195">
    <property type="protein sequence ID" value="PON82408.1"/>
    <property type="molecule type" value="Genomic_DNA"/>
</dbReference>
<dbReference type="InterPro" id="IPR002885">
    <property type="entry name" value="PPR_rpt"/>
</dbReference>
<dbReference type="AlphaFoldDB" id="A0A2P5EA42"/>
<dbReference type="GO" id="GO:0005739">
    <property type="term" value="C:mitochondrion"/>
    <property type="evidence" value="ECO:0007669"/>
    <property type="project" value="TreeGrafter"/>
</dbReference>
<comment type="caution">
    <text evidence="4">The sequence shown here is derived from an EMBL/GenBank/DDBJ whole genome shotgun (WGS) entry which is preliminary data.</text>
</comment>
<dbReference type="OrthoDB" id="1890565at2759"/>
<dbReference type="Proteomes" id="UP000237000">
    <property type="component" value="Unassembled WGS sequence"/>
</dbReference>
<dbReference type="PANTHER" id="PTHR45717">
    <property type="entry name" value="OS12G0527900 PROTEIN"/>
    <property type="match status" value="1"/>
</dbReference>
<dbReference type="STRING" id="63057.A0A2P5EA42"/>
<feature type="repeat" description="PPR" evidence="3">
    <location>
        <begin position="13"/>
        <end position="47"/>
    </location>
</feature>
<protein>
    <submittedName>
        <fullName evidence="4">Pentatricopeptide repeat</fullName>
    </submittedName>
</protein>
<evidence type="ECO:0000256" key="2">
    <source>
        <dbReference type="ARBA" id="ARBA00022737"/>
    </source>
</evidence>